<dbReference type="GO" id="GO:0006493">
    <property type="term" value="P:protein O-linked glycosylation"/>
    <property type="evidence" value="ECO:0007669"/>
    <property type="project" value="TreeGrafter"/>
</dbReference>
<evidence type="ECO:0000313" key="12">
    <source>
        <dbReference type="EMBL" id="ELU06682.1"/>
    </source>
</evidence>
<keyword evidence="5" id="KW-0812">Transmembrane</keyword>
<keyword evidence="14" id="KW-1185">Reference proteome</keyword>
<evidence type="ECO:0000256" key="6">
    <source>
        <dbReference type="ARBA" id="ARBA00022968"/>
    </source>
</evidence>
<proteinExistence type="inferred from homology"/>
<comment type="subcellular location">
    <subcellularLocation>
        <location evidence="1 11">Golgi apparatus membrane</location>
        <topology evidence="1 11">Single-pass type II membrane protein</topology>
    </subcellularLocation>
</comment>
<keyword evidence="7" id="KW-1133">Transmembrane helix</keyword>
<evidence type="ECO:0000256" key="11">
    <source>
        <dbReference type="RuleBase" id="RU363063"/>
    </source>
</evidence>
<dbReference type="GO" id="GO:0016758">
    <property type="term" value="F:hexosyltransferase activity"/>
    <property type="evidence" value="ECO:0007669"/>
    <property type="project" value="InterPro"/>
</dbReference>
<dbReference type="EnsemblMetazoa" id="CapteT26145">
    <property type="protein sequence ID" value="CapteP26145"/>
    <property type="gene ID" value="CapteG26145"/>
</dbReference>
<dbReference type="GO" id="GO:0000139">
    <property type="term" value="C:Golgi membrane"/>
    <property type="evidence" value="ECO:0007669"/>
    <property type="project" value="UniProtKB-SubCell"/>
</dbReference>
<comment type="similarity">
    <text evidence="2 11">Belongs to the glycosyltransferase 31 family.</text>
</comment>
<dbReference type="EMBL" id="KB300511">
    <property type="protein sequence ID" value="ELU06682.1"/>
    <property type="molecule type" value="Genomic_DNA"/>
</dbReference>
<dbReference type="Proteomes" id="UP000014760">
    <property type="component" value="Unassembled WGS sequence"/>
</dbReference>
<keyword evidence="8 11" id="KW-0333">Golgi apparatus</keyword>
<dbReference type="PANTHER" id="PTHR11214:SF314">
    <property type="entry name" value="HEXOSYLTRANSFERASE"/>
    <property type="match status" value="1"/>
</dbReference>
<keyword evidence="9" id="KW-0472">Membrane</keyword>
<evidence type="ECO:0000256" key="10">
    <source>
        <dbReference type="ARBA" id="ARBA00023180"/>
    </source>
</evidence>
<reference evidence="13" key="3">
    <citation type="submission" date="2015-06" db="UniProtKB">
        <authorList>
            <consortium name="EnsemblMetazoa"/>
        </authorList>
    </citation>
    <scope>IDENTIFICATION</scope>
</reference>
<dbReference type="InterPro" id="IPR002659">
    <property type="entry name" value="Glyco_trans_31"/>
</dbReference>
<keyword evidence="3 11" id="KW-0328">Glycosyltransferase</keyword>
<evidence type="ECO:0000256" key="3">
    <source>
        <dbReference type="ARBA" id="ARBA00022676"/>
    </source>
</evidence>
<feature type="non-terminal residue" evidence="12">
    <location>
        <position position="1"/>
    </location>
</feature>
<dbReference type="EMBL" id="AMQN01001218">
    <property type="status" value="NOT_ANNOTATED_CDS"/>
    <property type="molecule type" value="Genomic_DNA"/>
</dbReference>
<dbReference type="Pfam" id="PF01762">
    <property type="entry name" value="Galactosyl_T"/>
    <property type="match status" value="1"/>
</dbReference>
<evidence type="ECO:0000256" key="2">
    <source>
        <dbReference type="ARBA" id="ARBA00008661"/>
    </source>
</evidence>
<dbReference type="PANTHER" id="PTHR11214">
    <property type="entry name" value="BETA-1,3-N-ACETYLGLUCOSAMINYLTRANSFERASE"/>
    <property type="match status" value="1"/>
</dbReference>
<evidence type="ECO:0000256" key="9">
    <source>
        <dbReference type="ARBA" id="ARBA00023136"/>
    </source>
</evidence>
<dbReference type="AlphaFoldDB" id="R7URZ5"/>
<keyword evidence="6" id="KW-0735">Signal-anchor</keyword>
<sequence length="215" mass="24640">DTFLVIFVHTRPHFSESRNAIRRSWGSVSRTGKWPGIAGTLPPVDVYFVTAESSGDPSVAERLETESAEYQDIIKFDFIDSYFNLTLKSLMDLKWFHQHCSHAQYLAKADDDVFIDVGQLVSLLQENPHKSNAILGDRIHHPRLYRDHPKWAVPQHRYSDDMYPDYMKGTTYVLTPDLPAKMLAIAPYVLPIHVDDVYISGILAQILQIDLIKTR</sequence>
<keyword evidence="4" id="KW-0808">Transferase</keyword>
<evidence type="ECO:0000313" key="13">
    <source>
        <dbReference type="EnsemblMetazoa" id="CapteP26145"/>
    </source>
</evidence>
<organism evidence="12">
    <name type="scientific">Capitella teleta</name>
    <name type="common">Polychaete worm</name>
    <dbReference type="NCBI Taxonomy" id="283909"/>
    <lineage>
        <taxon>Eukaryota</taxon>
        <taxon>Metazoa</taxon>
        <taxon>Spiralia</taxon>
        <taxon>Lophotrochozoa</taxon>
        <taxon>Annelida</taxon>
        <taxon>Polychaeta</taxon>
        <taxon>Sedentaria</taxon>
        <taxon>Scolecida</taxon>
        <taxon>Capitellidae</taxon>
        <taxon>Capitella</taxon>
    </lineage>
</organism>
<dbReference type="STRING" id="283909.R7URZ5"/>
<dbReference type="OMA" id="PRFFMQG"/>
<accession>R7URZ5</accession>
<evidence type="ECO:0000256" key="5">
    <source>
        <dbReference type="ARBA" id="ARBA00022692"/>
    </source>
</evidence>
<evidence type="ECO:0000256" key="7">
    <source>
        <dbReference type="ARBA" id="ARBA00022989"/>
    </source>
</evidence>
<keyword evidence="10" id="KW-0325">Glycoprotein</keyword>
<reference evidence="12 14" key="2">
    <citation type="journal article" date="2013" name="Nature">
        <title>Insights into bilaterian evolution from three spiralian genomes.</title>
        <authorList>
            <person name="Simakov O."/>
            <person name="Marletaz F."/>
            <person name="Cho S.J."/>
            <person name="Edsinger-Gonzales E."/>
            <person name="Havlak P."/>
            <person name="Hellsten U."/>
            <person name="Kuo D.H."/>
            <person name="Larsson T."/>
            <person name="Lv J."/>
            <person name="Arendt D."/>
            <person name="Savage R."/>
            <person name="Osoegawa K."/>
            <person name="de Jong P."/>
            <person name="Grimwood J."/>
            <person name="Chapman J.A."/>
            <person name="Shapiro H."/>
            <person name="Aerts A."/>
            <person name="Otillar R.P."/>
            <person name="Terry A.Y."/>
            <person name="Boore J.L."/>
            <person name="Grigoriev I.V."/>
            <person name="Lindberg D.R."/>
            <person name="Seaver E.C."/>
            <person name="Weisblat D.A."/>
            <person name="Putnam N.H."/>
            <person name="Rokhsar D.S."/>
        </authorList>
    </citation>
    <scope>NUCLEOTIDE SEQUENCE</scope>
    <source>
        <strain evidence="12 14">I ESC-2004</strain>
    </source>
</reference>
<evidence type="ECO:0000256" key="8">
    <source>
        <dbReference type="ARBA" id="ARBA00023034"/>
    </source>
</evidence>
<evidence type="ECO:0000313" key="14">
    <source>
        <dbReference type="Proteomes" id="UP000014760"/>
    </source>
</evidence>
<gene>
    <name evidence="12" type="ORF">CAPTEDRAFT_26145</name>
</gene>
<dbReference type="FunFam" id="3.90.550.50:FF:000001">
    <property type="entry name" value="Hexosyltransferase"/>
    <property type="match status" value="1"/>
</dbReference>
<name>R7URZ5_CAPTE</name>
<dbReference type="HOGENOM" id="CLU_036849_6_2_1"/>
<dbReference type="OrthoDB" id="2139606at2759"/>
<protein>
    <recommendedName>
        <fullName evidence="11">Hexosyltransferase</fullName>
        <ecNumber evidence="11">2.4.1.-</ecNumber>
    </recommendedName>
</protein>
<feature type="non-terminal residue" evidence="12">
    <location>
        <position position="215"/>
    </location>
</feature>
<reference evidence="14" key="1">
    <citation type="submission" date="2012-12" db="EMBL/GenBank/DDBJ databases">
        <authorList>
            <person name="Hellsten U."/>
            <person name="Grimwood J."/>
            <person name="Chapman J.A."/>
            <person name="Shapiro H."/>
            <person name="Aerts A."/>
            <person name="Otillar R.P."/>
            <person name="Terry A.Y."/>
            <person name="Boore J.L."/>
            <person name="Simakov O."/>
            <person name="Marletaz F."/>
            <person name="Cho S.-J."/>
            <person name="Edsinger-Gonzales E."/>
            <person name="Havlak P."/>
            <person name="Kuo D.-H."/>
            <person name="Larsson T."/>
            <person name="Lv J."/>
            <person name="Arendt D."/>
            <person name="Savage R."/>
            <person name="Osoegawa K."/>
            <person name="de Jong P."/>
            <person name="Lindberg D.R."/>
            <person name="Seaver E.C."/>
            <person name="Weisblat D.A."/>
            <person name="Putnam N.H."/>
            <person name="Grigoriev I.V."/>
            <person name="Rokhsar D.S."/>
        </authorList>
    </citation>
    <scope>NUCLEOTIDE SEQUENCE</scope>
    <source>
        <strain evidence="14">I ESC-2004</strain>
    </source>
</reference>
<dbReference type="Gene3D" id="3.90.550.50">
    <property type="match status" value="1"/>
</dbReference>
<evidence type="ECO:0000256" key="1">
    <source>
        <dbReference type="ARBA" id="ARBA00004323"/>
    </source>
</evidence>
<dbReference type="EC" id="2.4.1.-" evidence="11"/>
<evidence type="ECO:0000256" key="4">
    <source>
        <dbReference type="ARBA" id="ARBA00022679"/>
    </source>
</evidence>